<accession>A0A1G5GDY0</accession>
<dbReference type="Proteomes" id="UP000199569">
    <property type="component" value="Unassembled WGS sequence"/>
</dbReference>
<evidence type="ECO:0000259" key="1">
    <source>
        <dbReference type="PROSITE" id="PS51819"/>
    </source>
</evidence>
<sequence length="312" mass="34578">MKLTGIHHLTAVTADAPRNHAFYTQALGMRLVKKTVNQDDVSAYHLFYADGKATPGTDITFFDWPVGRERRGTHSISQTALRVNGEKALGWWKDRFASLDIAHQNITERNGRLVLDFEDFEGQRLSLVDDGGAGEAHPWERSPVPAEYQIRGLGPITLSVPKLERTARVLTDAMDMRAAGEYRLGETPVHVFAMGEGGPAAELHVAVEPDLPFAQAGAGGVHHVAFRTPNEQTYQECWERLQSLRAPSSGPVDRYYFQSLYFREPNGILFEIATDGPGFATDEPMEKLGESLALPPFLEPRRAEIEAGLKPL</sequence>
<dbReference type="EMBL" id="FMVJ01000004">
    <property type="protein sequence ID" value="SCY49785.1"/>
    <property type="molecule type" value="Genomic_DNA"/>
</dbReference>
<dbReference type="OrthoDB" id="9785698at2"/>
<dbReference type="Pfam" id="PF00903">
    <property type="entry name" value="Glyoxalase"/>
    <property type="match status" value="2"/>
</dbReference>
<reference evidence="2 3" key="1">
    <citation type="submission" date="2016-10" db="EMBL/GenBank/DDBJ databases">
        <authorList>
            <person name="de Groot N.N."/>
        </authorList>
    </citation>
    <scope>NUCLEOTIDE SEQUENCE [LARGE SCALE GENOMIC DNA]</scope>
    <source>
        <strain evidence="2 3">CGMCC 1.7666</strain>
    </source>
</reference>
<organism evidence="2 3">
    <name type="scientific">Microvirga guangxiensis</name>
    <dbReference type="NCBI Taxonomy" id="549386"/>
    <lineage>
        <taxon>Bacteria</taxon>
        <taxon>Pseudomonadati</taxon>
        <taxon>Pseudomonadota</taxon>
        <taxon>Alphaproteobacteria</taxon>
        <taxon>Hyphomicrobiales</taxon>
        <taxon>Methylobacteriaceae</taxon>
        <taxon>Microvirga</taxon>
    </lineage>
</organism>
<dbReference type="PROSITE" id="PS51819">
    <property type="entry name" value="VOC"/>
    <property type="match status" value="2"/>
</dbReference>
<dbReference type="Gene3D" id="3.10.180.10">
    <property type="entry name" value="2,3-Dihydroxybiphenyl 1,2-Dioxygenase, domain 1"/>
    <property type="match status" value="2"/>
</dbReference>
<dbReference type="CDD" id="cd08347">
    <property type="entry name" value="PcpA_C_like"/>
    <property type="match status" value="1"/>
</dbReference>
<dbReference type="AlphaFoldDB" id="A0A1G5GDY0"/>
<evidence type="ECO:0000313" key="2">
    <source>
        <dbReference type="EMBL" id="SCY49785.1"/>
    </source>
</evidence>
<dbReference type="RefSeq" id="WP_091132740.1">
    <property type="nucleotide sequence ID" value="NZ_FMVJ01000004.1"/>
</dbReference>
<dbReference type="STRING" id="549386.SAMN02927923_01476"/>
<dbReference type="InterPro" id="IPR037523">
    <property type="entry name" value="VOC_core"/>
</dbReference>
<proteinExistence type="predicted"/>
<gene>
    <name evidence="2" type="ORF">SAMN02927923_01476</name>
</gene>
<protein>
    <submittedName>
        <fullName evidence="2">Glyoxalase family protein</fullName>
    </submittedName>
</protein>
<dbReference type="InterPro" id="IPR004360">
    <property type="entry name" value="Glyas_Fos-R_dOase_dom"/>
</dbReference>
<dbReference type="SUPFAM" id="SSF54593">
    <property type="entry name" value="Glyoxalase/Bleomycin resistance protein/Dihydroxybiphenyl dioxygenase"/>
    <property type="match status" value="1"/>
</dbReference>
<dbReference type="InterPro" id="IPR029068">
    <property type="entry name" value="Glyas_Bleomycin-R_OHBP_Dase"/>
</dbReference>
<name>A0A1G5GDY0_9HYPH</name>
<dbReference type="PANTHER" id="PTHR36110:SF4">
    <property type="entry name" value="RING-CLEAVING DIOXYGENASE MHQA-RELATED"/>
    <property type="match status" value="1"/>
</dbReference>
<keyword evidence="3" id="KW-1185">Reference proteome</keyword>
<dbReference type="PANTHER" id="PTHR36110">
    <property type="entry name" value="RING-CLEAVING DIOXYGENASE MHQE-RELATED"/>
    <property type="match status" value="1"/>
</dbReference>
<evidence type="ECO:0000313" key="3">
    <source>
        <dbReference type="Proteomes" id="UP000199569"/>
    </source>
</evidence>
<feature type="domain" description="VOC" evidence="1">
    <location>
        <begin position="152"/>
        <end position="275"/>
    </location>
</feature>
<dbReference type="InterPro" id="IPR052537">
    <property type="entry name" value="Extradiol_RC_dioxygenase"/>
</dbReference>
<feature type="domain" description="VOC" evidence="1">
    <location>
        <begin position="5"/>
        <end position="130"/>
    </location>
</feature>